<dbReference type="EMBL" id="QWET01000002">
    <property type="protein sequence ID" value="RIH66827.1"/>
    <property type="molecule type" value="Genomic_DNA"/>
</dbReference>
<organism evidence="3 4">
    <name type="scientific">Mariniphaga sediminis</name>
    <dbReference type="NCBI Taxonomy" id="1628158"/>
    <lineage>
        <taxon>Bacteria</taxon>
        <taxon>Pseudomonadati</taxon>
        <taxon>Bacteroidota</taxon>
        <taxon>Bacteroidia</taxon>
        <taxon>Marinilabiliales</taxon>
        <taxon>Prolixibacteraceae</taxon>
        <taxon>Mariniphaga</taxon>
    </lineage>
</organism>
<dbReference type="AlphaFoldDB" id="A0A399D5I1"/>
<gene>
    <name evidence="3" type="ORF">D1164_02720</name>
    <name evidence="2" type="ORF">D1164_15675</name>
</gene>
<keyword evidence="4" id="KW-1185">Reference proteome</keyword>
<evidence type="ECO:0000259" key="1">
    <source>
        <dbReference type="PROSITE" id="PS51462"/>
    </source>
</evidence>
<proteinExistence type="predicted"/>
<evidence type="ECO:0000313" key="4">
    <source>
        <dbReference type="Proteomes" id="UP000266441"/>
    </source>
</evidence>
<dbReference type="InterPro" id="IPR036388">
    <property type="entry name" value="WH-like_DNA-bd_sf"/>
</dbReference>
<dbReference type="EMBL" id="QWET01000012">
    <property type="protein sequence ID" value="RIH64311.1"/>
    <property type="molecule type" value="Genomic_DNA"/>
</dbReference>
<name>A0A399D5I1_9BACT</name>
<dbReference type="InterPro" id="IPR015797">
    <property type="entry name" value="NUDIX_hydrolase-like_dom_sf"/>
</dbReference>
<dbReference type="InterPro" id="IPR000086">
    <property type="entry name" value="NUDIX_hydrolase_dom"/>
</dbReference>
<dbReference type="InterPro" id="IPR054105">
    <property type="entry name" value="WHD_NrtR"/>
</dbReference>
<dbReference type="Gene3D" id="1.10.10.10">
    <property type="entry name" value="Winged helix-like DNA-binding domain superfamily/Winged helix DNA-binding domain"/>
    <property type="match status" value="1"/>
</dbReference>
<sequence length="226" mass="26376">MEYYKQHPRFLTAVDCVVFGYEAGELKLLLYPRAFEPVKGEWSLMGGFVRENESAEEAAHRVLCQTTGLDNIFLEQVYTFSNPTRESVERVISITYFALIRIDRYKRNNTDSFGAKWWPINELPPLIFDHNEVVAQSLRRLEQKAGSSLVGSELLPSRFTLLQLRKLYEAIYQRTFDPGNFRKKVLSLGVLEKLDQKNSTESKKGAYYYKVKPNRVEEELERIVKY</sequence>
<dbReference type="SUPFAM" id="SSF55811">
    <property type="entry name" value="Nudix"/>
    <property type="match status" value="1"/>
</dbReference>
<reference evidence="3 4" key="1">
    <citation type="journal article" date="2015" name="Int. J. Syst. Evol. Microbiol.">
        <title>Mariniphaga sediminis sp. nov., isolated from coastal sediment.</title>
        <authorList>
            <person name="Wang F.Q."/>
            <person name="Shen Q.Y."/>
            <person name="Chen G.J."/>
            <person name="Du Z.J."/>
        </authorList>
    </citation>
    <scope>NUCLEOTIDE SEQUENCE [LARGE SCALE GENOMIC DNA]</scope>
    <source>
        <strain evidence="3 4">SY21</strain>
    </source>
</reference>
<dbReference type="Pfam" id="PF00293">
    <property type="entry name" value="NUDIX"/>
    <property type="match status" value="1"/>
</dbReference>
<evidence type="ECO:0000313" key="3">
    <source>
        <dbReference type="EMBL" id="RIH66827.1"/>
    </source>
</evidence>
<dbReference type="Pfam" id="PF21906">
    <property type="entry name" value="WHD_NrtR"/>
    <property type="match status" value="1"/>
</dbReference>
<evidence type="ECO:0000313" key="2">
    <source>
        <dbReference type="EMBL" id="RIH64311.1"/>
    </source>
</evidence>
<dbReference type="Gene3D" id="3.90.79.10">
    <property type="entry name" value="Nucleoside Triphosphate Pyrophosphohydrolase"/>
    <property type="match status" value="1"/>
</dbReference>
<dbReference type="PROSITE" id="PS51462">
    <property type="entry name" value="NUDIX"/>
    <property type="match status" value="1"/>
</dbReference>
<dbReference type="OrthoDB" id="9786141at2"/>
<accession>A0A399D5I1</accession>
<dbReference type="Proteomes" id="UP000266441">
    <property type="component" value="Unassembled WGS sequence"/>
</dbReference>
<dbReference type="PANTHER" id="PTHR43736">
    <property type="entry name" value="ADP-RIBOSE PYROPHOSPHATASE"/>
    <property type="match status" value="1"/>
</dbReference>
<dbReference type="SUPFAM" id="SSF46785">
    <property type="entry name" value="Winged helix' DNA-binding domain"/>
    <property type="match status" value="1"/>
</dbReference>
<protein>
    <submittedName>
        <fullName evidence="3">NUDIX domain-containing protein</fullName>
    </submittedName>
</protein>
<feature type="domain" description="Nudix hydrolase" evidence="1">
    <location>
        <begin position="8"/>
        <end position="140"/>
    </location>
</feature>
<comment type="caution">
    <text evidence="3">The sequence shown here is derived from an EMBL/GenBank/DDBJ whole genome shotgun (WGS) entry which is preliminary data.</text>
</comment>
<dbReference type="CDD" id="cd18873">
    <property type="entry name" value="NUDIX_NadM_like"/>
    <property type="match status" value="1"/>
</dbReference>
<dbReference type="InterPro" id="IPR036390">
    <property type="entry name" value="WH_DNA-bd_sf"/>
</dbReference>
<dbReference type="RefSeq" id="WP_119348697.1">
    <property type="nucleotide sequence ID" value="NZ_JBFHKJ010000174.1"/>
</dbReference>
<reference evidence="3" key="2">
    <citation type="submission" date="2018-08" db="EMBL/GenBank/DDBJ databases">
        <authorList>
            <person name="Ferrada E.E."/>
            <person name="Latorre B.A."/>
        </authorList>
    </citation>
    <scope>NUCLEOTIDE SEQUENCE</scope>
    <source>
        <strain evidence="3">SY21</strain>
    </source>
</reference>
<dbReference type="PANTHER" id="PTHR43736:SF4">
    <property type="entry name" value="SLR1690 PROTEIN"/>
    <property type="match status" value="1"/>
</dbReference>